<proteinExistence type="predicted"/>
<name>A0AA40E2U9_9PEZI</name>
<gene>
    <name evidence="2" type="ORF">B0H67DRAFT_657901</name>
</gene>
<organism evidence="2 3">
    <name type="scientific">Lasiosphaeris hirsuta</name>
    <dbReference type="NCBI Taxonomy" id="260670"/>
    <lineage>
        <taxon>Eukaryota</taxon>
        <taxon>Fungi</taxon>
        <taxon>Dikarya</taxon>
        <taxon>Ascomycota</taxon>
        <taxon>Pezizomycotina</taxon>
        <taxon>Sordariomycetes</taxon>
        <taxon>Sordariomycetidae</taxon>
        <taxon>Sordariales</taxon>
        <taxon>Lasiosphaeriaceae</taxon>
        <taxon>Lasiosphaeris</taxon>
    </lineage>
</organism>
<dbReference type="AlphaFoldDB" id="A0AA40E2U9"/>
<protein>
    <submittedName>
        <fullName evidence="2">Uncharacterized protein</fullName>
    </submittedName>
</protein>
<dbReference type="Proteomes" id="UP001172102">
    <property type="component" value="Unassembled WGS sequence"/>
</dbReference>
<accession>A0AA40E2U9</accession>
<sequence length="144" mass="15544">MTPAVIGVGLSVEVVGIATENKLSIKETRAKESGVPAGISVDLESIPGTKVETKSSISTTLSIASELEIEEQCDFAYYRLRAFTCHKYRAPMATDKGDMSQGTLFGRRDDGDDDSDESDDGVTCVARFNAFRGYGDFLPDMPGF</sequence>
<comment type="caution">
    <text evidence="2">The sequence shown here is derived from an EMBL/GenBank/DDBJ whole genome shotgun (WGS) entry which is preliminary data.</text>
</comment>
<dbReference type="EMBL" id="JAUKUA010000002">
    <property type="protein sequence ID" value="KAK0725015.1"/>
    <property type="molecule type" value="Genomic_DNA"/>
</dbReference>
<evidence type="ECO:0000313" key="2">
    <source>
        <dbReference type="EMBL" id="KAK0725015.1"/>
    </source>
</evidence>
<evidence type="ECO:0000313" key="3">
    <source>
        <dbReference type="Proteomes" id="UP001172102"/>
    </source>
</evidence>
<feature type="region of interest" description="Disordered" evidence="1">
    <location>
        <begin position="93"/>
        <end position="119"/>
    </location>
</feature>
<reference evidence="2" key="1">
    <citation type="submission" date="2023-06" db="EMBL/GenBank/DDBJ databases">
        <title>Genome-scale phylogeny and comparative genomics of the fungal order Sordariales.</title>
        <authorList>
            <consortium name="Lawrence Berkeley National Laboratory"/>
            <person name="Hensen N."/>
            <person name="Bonometti L."/>
            <person name="Westerberg I."/>
            <person name="Brannstrom I.O."/>
            <person name="Guillou S."/>
            <person name="Cros-Aarteil S."/>
            <person name="Calhoun S."/>
            <person name="Haridas S."/>
            <person name="Kuo A."/>
            <person name="Mondo S."/>
            <person name="Pangilinan J."/>
            <person name="Riley R."/>
            <person name="Labutti K."/>
            <person name="Andreopoulos B."/>
            <person name="Lipzen A."/>
            <person name="Chen C."/>
            <person name="Yanf M."/>
            <person name="Daum C."/>
            <person name="Ng V."/>
            <person name="Clum A."/>
            <person name="Steindorff A."/>
            <person name="Ohm R."/>
            <person name="Martin F."/>
            <person name="Silar P."/>
            <person name="Natvig D."/>
            <person name="Lalanne C."/>
            <person name="Gautier V."/>
            <person name="Ament-Velasquez S.L."/>
            <person name="Kruys A."/>
            <person name="Hutchinson M.I."/>
            <person name="Powell A.J."/>
            <person name="Barry K."/>
            <person name="Miller A.N."/>
            <person name="Grigoriev I.V."/>
            <person name="Debuchy R."/>
            <person name="Gladieux P."/>
            <person name="Thoren M.H."/>
            <person name="Johannesson H."/>
        </authorList>
    </citation>
    <scope>NUCLEOTIDE SEQUENCE</scope>
    <source>
        <strain evidence="2">SMH4607-1</strain>
    </source>
</reference>
<keyword evidence="3" id="KW-1185">Reference proteome</keyword>
<evidence type="ECO:0000256" key="1">
    <source>
        <dbReference type="SAM" id="MobiDB-lite"/>
    </source>
</evidence>